<dbReference type="HAMAP" id="MF_00674">
    <property type="entry name" value="UPF0251"/>
    <property type="match status" value="1"/>
</dbReference>
<reference evidence="2" key="1">
    <citation type="submission" date="2019-08" db="EMBL/GenBank/DDBJ databases">
        <authorList>
            <person name="Kucharzyk K."/>
            <person name="Murdoch R.W."/>
            <person name="Higgins S."/>
            <person name="Loffler F."/>
        </authorList>
    </citation>
    <scope>NUCLEOTIDE SEQUENCE</scope>
</reference>
<dbReference type="AlphaFoldDB" id="A0A644W9R0"/>
<organism evidence="2">
    <name type="scientific">bioreactor metagenome</name>
    <dbReference type="NCBI Taxonomy" id="1076179"/>
    <lineage>
        <taxon>unclassified sequences</taxon>
        <taxon>metagenomes</taxon>
        <taxon>ecological metagenomes</taxon>
    </lineage>
</organism>
<comment type="similarity">
    <text evidence="1">Belongs to the UPF0251 family.</text>
</comment>
<sequence>MPICVVNKCSLHLPIKQFDMSPRPKLIRKINHHPVVSGFKPYGFLPDKKVSGSVFLHYEEYESIRLCDYEKLSQQEASVYMNVSRPTLSRIYTSARNKIAQAFVEGKRLIIEGGKVVFNNDWYTCKSCNCYFNYPFDDGLARECALCGSRNILNCDDPENESDANTLNTENSNR</sequence>
<comment type="caution">
    <text evidence="2">The sequence shown here is derived from an EMBL/GenBank/DDBJ whole genome shotgun (WGS) entry which is preliminary data.</text>
</comment>
<proteinExistence type="inferred from homology"/>
<evidence type="ECO:0000313" key="2">
    <source>
        <dbReference type="EMBL" id="MPL99292.1"/>
    </source>
</evidence>
<gene>
    <name evidence="2" type="ORF">SDC9_45509</name>
</gene>
<protein>
    <submittedName>
        <fullName evidence="2">Uncharacterized protein</fullName>
    </submittedName>
</protein>
<accession>A0A644W9R0</accession>
<dbReference type="SUPFAM" id="SSF88659">
    <property type="entry name" value="Sigma3 and sigma4 domains of RNA polymerase sigma factors"/>
    <property type="match status" value="1"/>
</dbReference>
<name>A0A644W9R0_9ZZZZ</name>
<dbReference type="Pfam" id="PF02001">
    <property type="entry name" value="DUF134"/>
    <property type="match status" value="1"/>
</dbReference>
<evidence type="ECO:0000256" key="1">
    <source>
        <dbReference type="ARBA" id="ARBA00009350"/>
    </source>
</evidence>
<dbReference type="InterPro" id="IPR002852">
    <property type="entry name" value="UPF0251"/>
</dbReference>
<dbReference type="PANTHER" id="PTHR37478">
    <property type="match status" value="1"/>
</dbReference>
<dbReference type="PANTHER" id="PTHR37478:SF2">
    <property type="entry name" value="UPF0251 PROTEIN TK0562"/>
    <property type="match status" value="1"/>
</dbReference>
<dbReference type="InterPro" id="IPR013324">
    <property type="entry name" value="RNA_pol_sigma_r3/r4-like"/>
</dbReference>
<dbReference type="EMBL" id="VSSQ01000658">
    <property type="protein sequence ID" value="MPL99292.1"/>
    <property type="molecule type" value="Genomic_DNA"/>
</dbReference>